<dbReference type="SUPFAM" id="SSF103473">
    <property type="entry name" value="MFS general substrate transporter"/>
    <property type="match status" value="1"/>
</dbReference>
<evidence type="ECO:0000256" key="5">
    <source>
        <dbReference type="ARBA" id="ARBA00023136"/>
    </source>
</evidence>
<dbReference type="InterPro" id="IPR005828">
    <property type="entry name" value="MFS_sugar_transport-like"/>
</dbReference>
<evidence type="ECO:0000256" key="3">
    <source>
        <dbReference type="ARBA" id="ARBA00022692"/>
    </source>
</evidence>
<dbReference type="PANTHER" id="PTHR23511">
    <property type="entry name" value="SYNAPTIC VESICLE GLYCOPROTEIN 2"/>
    <property type="match status" value="1"/>
</dbReference>
<dbReference type="FunFam" id="1.20.1250.20:FF:000232">
    <property type="entry name" value="Organic cation/carnitine transporter 7"/>
    <property type="match status" value="1"/>
</dbReference>
<evidence type="ECO:0000313" key="8">
    <source>
        <dbReference type="EMBL" id="RWR94777.1"/>
    </source>
</evidence>
<evidence type="ECO:0000256" key="2">
    <source>
        <dbReference type="ARBA" id="ARBA00022448"/>
    </source>
</evidence>
<evidence type="ECO:0000256" key="1">
    <source>
        <dbReference type="ARBA" id="ARBA00004141"/>
    </source>
</evidence>
<evidence type="ECO:0000256" key="4">
    <source>
        <dbReference type="ARBA" id="ARBA00022989"/>
    </source>
</evidence>
<dbReference type="PROSITE" id="PS00216">
    <property type="entry name" value="SUGAR_TRANSPORT_1"/>
    <property type="match status" value="1"/>
</dbReference>
<feature type="transmembrane region" description="Helical" evidence="6">
    <location>
        <begin position="207"/>
        <end position="228"/>
    </location>
</feature>
<dbReference type="AlphaFoldDB" id="A0A3S3P6T4"/>
<name>A0A3S3P6T4_9MAGN</name>
<proteinExistence type="predicted"/>
<dbReference type="EMBL" id="QPKB01000011">
    <property type="protein sequence ID" value="RWR94777.1"/>
    <property type="molecule type" value="Genomic_DNA"/>
</dbReference>
<keyword evidence="9" id="KW-1185">Reference proteome</keyword>
<dbReference type="PANTHER" id="PTHR23511:SF5">
    <property type="entry name" value="MAJOR FACILITATOR-TYPE TRANSPORTER HXNZ-RELATED"/>
    <property type="match status" value="1"/>
</dbReference>
<feature type="transmembrane region" description="Helical" evidence="6">
    <location>
        <begin position="454"/>
        <end position="472"/>
    </location>
</feature>
<dbReference type="InterPro" id="IPR005829">
    <property type="entry name" value="Sugar_transporter_CS"/>
</dbReference>
<feature type="transmembrane region" description="Helical" evidence="6">
    <location>
        <begin position="546"/>
        <end position="565"/>
    </location>
</feature>
<evidence type="ECO:0000259" key="7">
    <source>
        <dbReference type="PROSITE" id="PS50850"/>
    </source>
</evidence>
<keyword evidence="3 6" id="KW-0812">Transmembrane</keyword>
<dbReference type="STRING" id="337451.A0A3S3P6T4"/>
<comment type="subcellular location">
    <subcellularLocation>
        <location evidence="1">Membrane</location>
        <topology evidence="1">Multi-pass membrane protein</topology>
    </subcellularLocation>
</comment>
<dbReference type="InterPro" id="IPR036259">
    <property type="entry name" value="MFS_trans_sf"/>
</dbReference>
<protein>
    <submittedName>
        <fullName evidence="8">General substrate transporter</fullName>
    </submittedName>
</protein>
<dbReference type="Proteomes" id="UP000283530">
    <property type="component" value="Unassembled WGS sequence"/>
</dbReference>
<feature type="domain" description="Major facilitator superfamily (MFS) profile" evidence="7">
    <location>
        <begin position="116"/>
        <end position="566"/>
    </location>
</feature>
<organism evidence="8 9">
    <name type="scientific">Cinnamomum micranthum f. kanehirae</name>
    <dbReference type="NCBI Taxonomy" id="337451"/>
    <lineage>
        <taxon>Eukaryota</taxon>
        <taxon>Viridiplantae</taxon>
        <taxon>Streptophyta</taxon>
        <taxon>Embryophyta</taxon>
        <taxon>Tracheophyta</taxon>
        <taxon>Spermatophyta</taxon>
        <taxon>Magnoliopsida</taxon>
        <taxon>Magnoliidae</taxon>
        <taxon>Laurales</taxon>
        <taxon>Lauraceae</taxon>
        <taxon>Cinnamomum</taxon>
    </lineage>
</organism>
<feature type="transmembrane region" description="Helical" evidence="6">
    <location>
        <begin position="380"/>
        <end position="399"/>
    </location>
</feature>
<reference evidence="8 9" key="1">
    <citation type="journal article" date="2019" name="Nat. Plants">
        <title>Stout camphor tree genome fills gaps in understanding of flowering plant genome evolution.</title>
        <authorList>
            <person name="Chaw S.M."/>
            <person name="Liu Y.C."/>
            <person name="Wu Y.W."/>
            <person name="Wang H.Y."/>
            <person name="Lin C.I."/>
            <person name="Wu C.S."/>
            <person name="Ke H.M."/>
            <person name="Chang L.Y."/>
            <person name="Hsu C.Y."/>
            <person name="Yang H.T."/>
            <person name="Sudianto E."/>
            <person name="Hsu M.H."/>
            <person name="Wu K.P."/>
            <person name="Wang L.N."/>
            <person name="Leebens-Mack J.H."/>
            <person name="Tsai I.J."/>
        </authorList>
    </citation>
    <scope>NUCLEOTIDE SEQUENCE [LARGE SCALE GENOMIC DNA]</scope>
    <source>
        <strain evidence="9">cv. Chaw 1501</strain>
        <tissue evidence="8">Young leaves</tissue>
    </source>
</reference>
<feature type="transmembrane region" description="Helical" evidence="6">
    <location>
        <begin position="117"/>
        <end position="141"/>
    </location>
</feature>
<gene>
    <name evidence="8" type="ORF">CKAN_02408700</name>
</gene>
<feature type="transmembrane region" description="Helical" evidence="6">
    <location>
        <begin position="478"/>
        <end position="501"/>
    </location>
</feature>
<dbReference type="InterPro" id="IPR020846">
    <property type="entry name" value="MFS_dom"/>
</dbReference>
<feature type="transmembrane region" description="Helical" evidence="6">
    <location>
        <begin position="153"/>
        <end position="171"/>
    </location>
</feature>
<accession>A0A3S3P6T4</accession>
<dbReference type="Pfam" id="PF00083">
    <property type="entry name" value="Sugar_tr"/>
    <property type="match status" value="1"/>
</dbReference>
<evidence type="ECO:0000256" key="6">
    <source>
        <dbReference type="SAM" id="Phobius"/>
    </source>
</evidence>
<feature type="transmembrane region" description="Helical" evidence="6">
    <location>
        <begin position="183"/>
        <end position="201"/>
    </location>
</feature>
<keyword evidence="4 6" id="KW-1133">Transmembrane helix</keyword>
<sequence length="566" mass="61436">MLAQTLGKFYLHPHVLLSTPTFPIIPKIPSSPVLSSPLISYFLFFSSLFPSHFLRPNPDGRPITGRPSLPPASSPLCPTITGELPFLLLSMGERSSTYTVDEALVAMGFGKFQGLMLVYAGMGWVAEAMEMMLLSFVGPAVQSEWGLSSQEESLITSVVFAGMLVGAYSWGIVSDKHGRRNGFLITALVTGGAGFLSTFAPNYISLIALRCLVGVGLGGGPVLSSWFLEFIPAPNRGTWMVVFSAFWTVGTVLEASMAWVIMPTLGWRWLLALSSLPSSILLVFYGVVPESPRYLCFKGRTSDAHHVLEIVARVNKKKLPPGKLVSDHAIELDEKFASEDAHLLSLEKYEPANNEDTESKMGVFGSLFMLFSPKLAKSTILLWVVFFGNAFSYYGLVLLTTKLSNGNSKCPSNSLHPENSKNANLYRDVLVTSFAEIPGLLLSAAIVDRVGRKLSMSAMFFLGCIFLLPLLVHQPEILTTGLLFGARMCITGTFTVVYIYAPEIYPTSVRTTGVGAASSIGRIGGMICPLVAGHRVRFNINTAKNFASLSLHKLFCCCGLLLILLG</sequence>
<keyword evidence="2" id="KW-0813">Transport</keyword>
<keyword evidence="5 6" id="KW-0472">Membrane</keyword>
<dbReference type="GO" id="GO:0016020">
    <property type="term" value="C:membrane"/>
    <property type="evidence" value="ECO:0007669"/>
    <property type="project" value="UniProtKB-SubCell"/>
</dbReference>
<feature type="transmembrane region" description="Helical" evidence="6">
    <location>
        <begin position="240"/>
        <end position="261"/>
    </location>
</feature>
<dbReference type="PROSITE" id="PS50850">
    <property type="entry name" value="MFS"/>
    <property type="match status" value="1"/>
</dbReference>
<evidence type="ECO:0000313" key="9">
    <source>
        <dbReference type="Proteomes" id="UP000283530"/>
    </source>
</evidence>
<comment type="caution">
    <text evidence="8">The sequence shown here is derived from an EMBL/GenBank/DDBJ whole genome shotgun (WGS) entry which is preliminary data.</text>
</comment>
<dbReference type="GO" id="GO:0022857">
    <property type="term" value="F:transmembrane transporter activity"/>
    <property type="evidence" value="ECO:0007669"/>
    <property type="project" value="InterPro"/>
</dbReference>
<feature type="transmembrane region" description="Helical" evidence="6">
    <location>
        <begin position="267"/>
        <end position="288"/>
    </location>
</feature>
<feature type="transmembrane region" description="Helical" evidence="6">
    <location>
        <begin position="429"/>
        <end position="447"/>
    </location>
</feature>
<dbReference type="Gene3D" id="1.20.1250.20">
    <property type="entry name" value="MFS general substrate transporter like domains"/>
    <property type="match status" value="1"/>
</dbReference>
<dbReference type="OrthoDB" id="4139357at2759"/>